<dbReference type="Proteomes" id="UP001603857">
    <property type="component" value="Unassembled WGS sequence"/>
</dbReference>
<accession>A0ABD1MYL4</accession>
<dbReference type="EMBL" id="JBGMDY010000003">
    <property type="protein sequence ID" value="KAL2340503.1"/>
    <property type="molecule type" value="Genomic_DNA"/>
</dbReference>
<gene>
    <name evidence="1" type="ORF">Fmac_008443</name>
</gene>
<keyword evidence="2" id="KW-1185">Reference proteome</keyword>
<reference evidence="1 2" key="1">
    <citation type="submission" date="2024-08" db="EMBL/GenBank/DDBJ databases">
        <title>Insights into the chromosomal genome structure of Flemingia macrophylla.</title>
        <authorList>
            <person name="Ding Y."/>
            <person name="Zhao Y."/>
            <person name="Bi W."/>
            <person name="Wu M."/>
            <person name="Zhao G."/>
            <person name="Gong Y."/>
            <person name="Li W."/>
            <person name="Zhang P."/>
        </authorList>
    </citation>
    <scope>NUCLEOTIDE SEQUENCE [LARGE SCALE GENOMIC DNA]</scope>
    <source>
        <strain evidence="1">DYQJB</strain>
        <tissue evidence="1">Leaf</tissue>
    </source>
</reference>
<organism evidence="1 2">
    <name type="scientific">Flemingia macrophylla</name>
    <dbReference type="NCBI Taxonomy" id="520843"/>
    <lineage>
        <taxon>Eukaryota</taxon>
        <taxon>Viridiplantae</taxon>
        <taxon>Streptophyta</taxon>
        <taxon>Embryophyta</taxon>
        <taxon>Tracheophyta</taxon>
        <taxon>Spermatophyta</taxon>
        <taxon>Magnoliopsida</taxon>
        <taxon>eudicotyledons</taxon>
        <taxon>Gunneridae</taxon>
        <taxon>Pentapetalae</taxon>
        <taxon>rosids</taxon>
        <taxon>fabids</taxon>
        <taxon>Fabales</taxon>
        <taxon>Fabaceae</taxon>
        <taxon>Papilionoideae</taxon>
        <taxon>50 kb inversion clade</taxon>
        <taxon>NPAAA clade</taxon>
        <taxon>indigoferoid/millettioid clade</taxon>
        <taxon>Phaseoleae</taxon>
        <taxon>Flemingia</taxon>
    </lineage>
</organism>
<dbReference type="AlphaFoldDB" id="A0ABD1MYL4"/>
<comment type="caution">
    <text evidence="1">The sequence shown here is derived from an EMBL/GenBank/DDBJ whole genome shotgun (WGS) entry which is preliminary data.</text>
</comment>
<protein>
    <submittedName>
        <fullName evidence="1">Uncharacterized protein</fullName>
    </submittedName>
</protein>
<evidence type="ECO:0000313" key="2">
    <source>
        <dbReference type="Proteomes" id="UP001603857"/>
    </source>
</evidence>
<dbReference type="PROSITE" id="PS51257">
    <property type="entry name" value="PROKAR_LIPOPROTEIN"/>
    <property type="match status" value="1"/>
</dbReference>
<evidence type="ECO:0000313" key="1">
    <source>
        <dbReference type="EMBL" id="KAL2340503.1"/>
    </source>
</evidence>
<name>A0ABD1MYL4_9FABA</name>
<sequence length="61" mass="7010">MCFIGKYANCVFQGLMACSDNHWIGAKHTMEKHNLCIFYFEHTFEKGATSIQRCTKTCNSL</sequence>
<proteinExistence type="predicted"/>